<gene>
    <name evidence="1" type="ORF">ACFFV7_39665</name>
</gene>
<proteinExistence type="predicted"/>
<comment type="caution">
    <text evidence="1">The sequence shown here is derived from an EMBL/GenBank/DDBJ whole genome shotgun (WGS) entry which is preliminary data.</text>
</comment>
<evidence type="ECO:0000313" key="2">
    <source>
        <dbReference type="Proteomes" id="UP001589647"/>
    </source>
</evidence>
<sequence length="67" mass="7236">MRREPSTAGGGVGRFGRPVALTTEAIAQIGDERFGRAGMSVDLLNIPAHDQNLVLARMWHLHAERAG</sequence>
<dbReference type="RefSeq" id="WP_189654086.1">
    <property type="nucleotide sequence ID" value="NZ_BMRC01000056.1"/>
</dbReference>
<name>A0ABV5IS24_9ACTN</name>
<dbReference type="Proteomes" id="UP001589647">
    <property type="component" value="Unassembled WGS sequence"/>
</dbReference>
<protein>
    <submittedName>
        <fullName evidence="1">Uncharacterized protein</fullName>
    </submittedName>
</protein>
<organism evidence="1 2">
    <name type="scientific">Nonomuraea spiralis</name>
    <dbReference type="NCBI Taxonomy" id="46182"/>
    <lineage>
        <taxon>Bacteria</taxon>
        <taxon>Bacillati</taxon>
        <taxon>Actinomycetota</taxon>
        <taxon>Actinomycetes</taxon>
        <taxon>Streptosporangiales</taxon>
        <taxon>Streptosporangiaceae</taxon>
        <taxon>Nonomuraea</taxon>
    </lineage>
</organism>
<dbReference type="EMBL" id="JBHMEI010000050">
    <property type="protein sequence ID" value="MFB9207360.1"/>
    <property type="molecule type" value="Genomic_DNA"/>
</dbReference>
<accession>A0ABV5IS24</accession>
<keyword evidence="2" id="KW-1185">Reference proteome</keyword>
<evidence type="ECO:0000313" key="1">
    <source>
        <dbReference type="EMBL" id="MFB9207360.1"/>
    </source>
</evidence>
<reference evidence="1 2" key="1">
    <citation type="submission" date="2024-09" db="EMBL/GenBank/DDBJ databases">
        <authorList>
            <person name="Sun Q."/>
            <person name="Mori K."/>
        </authorList>
    </citation>
    <scope>NUCLEOTIDE SEQUENCE [LARGE SCALE GENOMIC DNA]</scope>
    <source>
        <strain evidence="1 2">CCM 3426</strain>
    </source>
</reference>